<comment type="caution">
    <text evidence="1">The sequence shown here is derived from an EMBL/GenBank/DDBJ whole genome shotgun (WGS) entry which is preliminary data.</text>
</comment>
<evidence type="ECO:0000313" key="1">
    <source>
        <dbReference type="EMBL" id="KAK7742327.1"/>
    </source>
</evidence>
<proteinExistence type="predicted"/>
<dbReference type="InterPro" id="IPR036779">
    <property type="entry name" value="LysM_dom_sf"/>
</dbReference>
<evidence type="ECO:0000313" key="2">
    <source>
        <dbReference type="Proteomes" id="UP001320245"/>
    </source>
</evidence>
<dbReference type="Gene3D" id="3.10.350.10">
    <property type="entry name" value="LysM domain"/>
    <property type="match status" value="1"/>
</dbReference>
<protein>
    <recommendedName>
        <fullName evidence="3">LysM domain-containing protein</fullName>
    </recommendedName>
</protein>
<dbReference type="AlphaFoldDB" id="A0AAN9YFM0"/>
<gene>
    <name evidence="1" type="ORF">SLS53_004472</name>
</gene>
<reference evidence="1 2" key="1">
    <citation type="journal article" date="2023" name="PLoS ONE">
        <title>Cytospora paraplurivora sp. nov. isolated from orchards with fruit tree decline syndrome in Ontario, Canada.</title>
        <authorList>
            <person name="Ilyukhin E."/>
            <person name="Nguyen H.D.T."/>
            <person name="Castle A.J."/>
            <person name="Ellouze W."/>
        </authorList>
    </citation>
    <scope>NUCLEOTIDE SEQUENCE [LARGE SCALE GENOMIC DNA]</scope>
    <source>
        <strain evidence="1 2">FDS-564</strain>
    </source>
</reference>
<accession>A0AAN9YFM0</accession>
<evidence type="ECO:0008006" key="3">
    <source>
        <dbReference type="Google" id="ProtNLM"/>
    </source>
</evidence>
<organism evidence="1 2">
    <name type="scientific">Cytospora paraplurivora</name>
    <dbReference type="NCBI Taxonomy" id="2898453"/>
    <lineage>
        <taxon>Eukaryota</taxon>
        <taxon>Fungi</taxon>
        <taxon>Dikarya</taxon>
        <taxon>Ascomycota</taxon>
        <taxon>Pezizomycotina</taxon>
        <taxon>Sordariomycetes</taxon>
        <taxon>Sordariomycetidae</taxon>
        <taxon>Diaporthales</taxon>
        <taxon>Cytosporaceae</taxon>
        <taxon>Cytospora</taxon>
    </lineage>
</organism>
<keyword evidence="2" id="KW-1185">Reference proteome</keyword>
<dbReference type="Proteomes" id="UP001320245">
    <property type="component" value="Unassembled WGS sequence"/>
</dbReference>
<dbReference type="EMBL" id="JAJSPL020000015">
    <property type="protein sequence ID" value="KAK7742327.1"/>
    <property type="molecule type" value="Genomic_DNA"/>
</dbReference>
<sequence length="129" mass="13773">MVIPGASIPAARLAFNAWLRAYAADEDNKWGSDVVVVVNTTAMQSLGYGEDAGSAALYMGNADAVLSRAAITAGVQLCRPLSCPRTYVLQPNDTCVSIETAQGLPLRSVRRYNAWLDMDCPNLQAACYA</sequence>
<name>A0AAN9YFM0_9PEZI</name>